<evidence type="ECO:0000259" key="6">
    <source>
        <dbReference type="PROSITE" id="PS51910"/>
    </source>
</evidence>
<organism evidence="7 8">
    <name type="scientific">Pseudocohnilembus persalinus</name>
    <name type="common">Ciliate</name>
    <dbReference type="NCBI Taxonomy" id="266149"/>
    <lineage>
        <taxon>Eukaryota</taxon>
        <taxon>Sar</taxon>
        <taxon>Alveolata</taxon>
        <taxon>Ciliophora</taxon>
        <taxon>Intramacronucleata</taxon>
        <taxon>Oligohymenophorea</taxon>
        <taxon>Scuticociliatia</taxon>
        <taxon>Philasterida</taxon>
        <taxon>Pseudocohnilembidae</taxon>
        <taxon>Pseudocohnilembus</taxon>
    </lineage>
</organism>
<dbReference type="InterPro" id="IPR001579">
    <property type="entry name" value="Glyco_hydro_18_chit_AS"/>
</dbReference>
<dbReference type="InterPro" id="IPR017853">
    <property type="entry name" value="GH"/>
</dbReference>
<feature type="signal peptide" evidence="5">
    <location>
        <begin position="1"/>
        <end position="22"/>
    </location>
</feature>
<protein>
    <submittedName>
        <fullName evidence="7">Glycoside hydrolase, superfamily</fullName>
    </submittedName>
</protein>
<sequence>MKSKQIFVLLLLLLSFVAVSHSQRNLASNKMFAIYWCGFSGNYCGQSTSDDVYEDATHVIMAFANANKDGTLSHGSMPTSLIKQWHNEGKKVILSIGGQEGHLYDIFQNPSNFVSSIYSIMSKYSLDGVDLDLEDYGSTPKQVITTLQKMRAKFGTKYEIFFTAENVTVYPSSVVSVPSVNTGGQFWNYMVPVLNQALQYIDYVQ</sequence>
<dbReference type="SUPFAM" id="SSF51445">
    <property type="entry name" value="(Trans)glycosidases"/>
    <property type="match status" value="1"/>
</dbReference>
<reference evidence="7 8" key="1">
    <citation type="journal article" date="2015" name="Sci. Rep.">
        <title>Genome of the facultative scuticociliatosis pathogen Pseudocohnilembus persalinus provides insight into its virulence through horizontal gene transfer.</title>
        <authorList>
            <person name="Xiong J."/>
            <person name="Wang G."/>
            <person name="Cheng J."/>
            <person name="Tian M."/>
            <person name="Pan X."/>
            <person name="Warren A."/>
            <person name="Jiang C."/>
            <person name="Yuan D."/>
            <person name="Miao W."/>
        </authorList>
    </citation>
    <scope>NUCLEOTIDE SEQUENCE [LARGE SCALE GENOMIC DNA]</scope>
    <source>
        <strain evidence="7">36N120E</strain>
    </source>
</reference>
<accession>A0A0V0QWB4</accession>
<evidence type="ECO:0000313" key="7">
    <source>
        <dbReference type="EMBL" id="KRX06465.1"/>
    </source>
</evidence>
<dbReference type="InterPro" id="IPR001223">
    <property type="entry name" value="Glyco_hydro18_cat"/>
</dbReference>
<dbReference type="InParanoid" id="A0A0V0QWB4"/>
<keyword evidence="5" id="KW-0732">Signal</keyword>
<dbReference type="GO" id="GO:0005975">
    <property type="term" value="P:carbohydrate metabolic process"/>
    <property type="evidence" value="ECO:0007669"/>
    <property type="project" value="InterPro"/>
</dbReference>
<dbReference type="PROSITE" id="PS51910">
    <property type="entry name" value="GH18_2"/>
    <property type="match status" value="1"/>
</dbReference>
<gene>
    <name evidence="7" type="ORF">PPERSA_05078</name>
</gene>
<dbReference type="Pfam" id="PF00704">
    <property type="entry name" value="Glyco_hydro_18"/>
    <property type="match status" value="1"/>
</dbReference>
<dbReference type="EMBL" id="LDAU01000096">
    <property type="protein sequence ID" value="KRX06465.1"/>
    <property type="molecule type" value="Genomic_DNA"/>
</dbReference>
<dbReference type="GO" id="GO:0004553">
    <property type="term" value="F:hydrolase activity, hydrolyzing O-glycosyl compounds"/>
    <property type="evidence" value="ECO:0007669"/>
    <property type="project" value="InterPro"/>
</dbReference>
<evidence type="ECO:0000256" key="1">
    <source>
        <dbReference type="ARBA" id="ARBA00022801"/>
    </source>
</evidence>
<comment type="caution">
    <text evidence="7">The sequence shown here is derived from an EMBL/GenBank/DDBJ whole genome shotgun (WGS) entry which is preliminary data.</text>
</comment>
<name>A0A0V0QWB4_PSEPJ</name>
<feature type="domain" description="GH18" evidence="6">
    <location>
        <begin position="30"/>
        <end position="205"/>
    </location>
</feature>
<evidence type="ECO:0000256" key="3">
    <source>
        <dbReference type="RuleBase" id="RU000489"/>
    </source>
</evidence>
<comment type="similarity">
    <text evidence="4">Belongs to the glycosyl hydrolase 18 family.</text>
</comment>
<keyword evidence="8" id="KW-1185">Reference proteome</keyword>
<dbReference type="Proteomes" id="UP000054937">
    <property type="component" value="Unassembled WGS sequence"/>
</dbReference>
<dbReference type="OrthoDB" id="73875at2759"/>
<evidence type="ECO:0000256" key="4">
    <source>
        <dbReference type="RuleBase" id="RU004453"/>
    </source>
</evidence>
<feature type="chain" id="PRO_5006867625" evidence="5">
    <location>
        <begin position="23"/>
        <end position="205"/>
    </location>
</feature>
<keyword evidence="1 3" id="KW-0378">Hydrolase</keyword>
<keyword evidence="2 3" id="KW-0326">Glycosidase</keyword>
<dbReference type="PROSITE" id="PS01095">
    <property type="entry name" value="GH18_1"/>
    <property type="match status" value="1"/>
</dbReference>
<evidence type="ECO:0000256" key="2">
    <source>
        <dbReference type="ARBA" id="ARBA00023295"/>
    </source>
</evidence>
<dbReference type="Gene3D" id="3.20.20.80">
    <property type="entry name" value="Glycosidases"/>
    <property type="match status" value="1"/>
</dbReference>
<proteinExistence type="inferred from homology"/>
<evidence type="ECO:0000313" key="8">
    <source>
        <dbReference type="Proteomes" id="UP000054937"/>
    </source>
</evidence>
<evidence type="ECO:0000256" key="5">
    <source>
        <dbReference type="SAM" id="SignalP"/>
    </source>
</evidence>
<dbReference type="AlphaFoldDB" id="A0A0V0QWB4"/>